<keyword evidence="9" id="KW-0406">Ion transport</keyword>
<reference evidence="19" key="1">
    <citation type="journal article" date="2014" name="Int. J. Syst. Evol. Microbiol.">
        <title>Complete genome sequence of Corynebacterium casei LMG S-19264T (=DSM 44701T), isolated from a smear-ripened cheese.</title>
        <authorList>
            <consortium name="US DOE Joint Genome Institute (JGI-PGF)"/>
            <person name="Walter F."/>
            <person name="Albersmeier A."/>
            <person name="Kalinowski J."/>
            <person name="Ruckert C."/>
        </authorList>
    </citation>
    <scope>NUCLEOTIDE SEQUENCE</scope>
    <source>
        <strain evidence="19">KCTC 32182</strain>
    </source>
</reference>
<evidence type="ECO:0000313" key="19">
    <source>
        <dbReference type="EMBL" id="GGY19232.1"/>
    </source>
</evidence>
<evidence type="ECO:0000256" key="14">
    <source>
        <dbReference type="ARBA" id="ARBA00023288"/>
    </source>
</evidence>
<evidence type="ECO:0000256" key="2">
    <source>
        <dbReference type="ARBA" id="ARBA00009450"/>
    </source>
</evidence>
<evidence type="ECO:0000256" key="9">
    <source>
        <dbReference type="ARBA" id="ARBA00023065"/>
    </source>
</evidence>
<feature type="domain" description="SLBB" evidence="18">
    <location>
        <begin position="102"/>
        <end position="179"/>
    </location>
</feature>
<keyword evidence="11" id="KW-0472">Membrane</keyword>
<keyword evidence="5" id="KW-0762">Sugar transport</keyword>
<dbReference type="GO" id="GO:0009279">
    <property type="term" value="C:cell outer membrane"/>
    <property type="evidence" value="ECO:0007669"/>
    <property type="project" value="UniProtKB-SubCell"/>
</dbReference>
<dbReference type="Gene3D" id="3.10.560.10">
    <property type="entry name" value="Outer membrane lipoprotein wza domain like"/>
    <property type="match status" value="2"/>
</dbReference>
<evidence type="ECO:0000256" key="3">
    <source>
        <dbReference type="ARBA" id="ARBA00022448"/>
    </source>
</evidence>
<dbReference type="Proteomes" id="UP000645257">
    <property type="component" value="Unassembled WGS sequence"/>
</dbReference>
<dbReference type="PANTHER" id="PTHR33619">
    <property type="entry name" value="POLYSACCHARIDE EXPORT PROTEIN GFCE-RELATED"/>
    <property type="match status" value="1"/>
</dbReference>
<feature type="domain" description="Soluble ligand binding" evidence="17">
    <location>
        <begin position="184"/>
        <end position="234"/>
    </location>
</feature>
<evidence type="ECO:0000256" key="11">
    <source>
        <dbReference type="ARBA" id="ARBA00023136"/>
    </source>
</evidence>
<gene>
    <name evidence="19" type="ORF">GCM10011289_23410</name>
</gene>
<comment type="caution">
    <text evidence="19">The sequence shown here is derived from an EMBL/GenBank/DDBJ whole genome shotgun (WGS) entry which is preliminary data.</text>
</comment>
<comment type="subcellular location">
    <subcellularLocation>
        <location evidence="1">Cell outer membrane</location>
        <topology evidence="1">Multi-pass membrane protein</topology>
    </subcellularLocation>
</comment>
<evidence type="ECO:0000256" key="12">
    <source>
        <dbReference type="ARBA" id="ARBA00023139"/>
    </source>
</evidence>
<keyword evidence="7 15" id="KW-0732">Signal</keyword>
<dbReference type="PANTHER" id="PTHR33619:SF3">
    <property type="entry name" value="POLYSACCHARIDE EXPORT PROTEIN GFCE-RELATED"/>
    <property type="match status" value="1"/>
</dbReference>
<reference evidence="19" key="2">
    <citation type="submission" date="2020-09" db="EMBL/GenBank/DDBJ databases">
        <authorList>
            <person name="Sun Q."/>
            <person name="Kim S."/>
        </authorList>
    </citation>
    <scope>NUCLEOTIDE SEQUENCE</scope>
    <source>
        <strain evidence="19">KCTC 32182</strain>
    </source>
</reference>
<dbReference type="InterPro" id="IPR003715">
    <property type="entry name" value="Poly_export_N"/>
</dbReference>
<evidence type="ECO:0000256" key="10">
    <source>
        <dbReference type="ARBA" id="ARBA00023114"/>
    </source>
</evidence>
<keyword evidence="6" id="KW-0812">Transmembrane</keyword>
<dbReference type="Pfam" id="PF22461">
    <property type="entry name" value="SLBB_2"/>
    <property type="match status" value="1"/>
</dbReference>
<keyword evidence="10" id="KW-0626">Porin</keyword>
<name>A0A918P4D7_9NEIS</name>
<feature type="chain" id="PRO_5037319490" description="Polysaccharide export outer membrane protein" evidence="15">
    <location>
        <begin position="20"/>
        <end position="258"/>
    </location>
</feature>
<dbReference type="Gene3D" id="3.30.1950.10">
    <property type="entry name" value="wza like domain"/>
    <property type="match status" value="1"/>
</dbReference>
<evidence type="ECO:0000256" key="1">
    <source>
        <dbReference type="ARBA" id="ARBA00004571"/>
    </source>
</evidence>
<accession>A0A918P4D7</accession>
<evidence type="ECO:0000256" key="4">
    <source>
        <dbReference type="ARBA" id="ARBA00022452"/>
    </source>
</evidence>
<evidence type="ECO:0000313" key="20">
    <source>
        <dbReference type="Proteomes" id="UP000645257"/>
    </source>
</evidence>
<keyword evidence="20" id="KW-1185">Reference proteome</keyword>
<dbReference type="GO" id="GO:0015159">
    <property type="term" value="F:polysaccharide transmembrane transporter activity"/>
    <property type="evidence" value="ECO:0007669"/>
    <property type="project" value="InterPro"/>
</dbReference>
<feature type="domain" description="Polysaccharide export protein N-terminal" evidence="16">
    <location>
        <begin position="21"/>
        <end position="96"/>
    </location>
</feature>
<dbReference type="GO" id="GO:0006811">
    <property type="term" value="P:monoatomic ion transport"/>
    <property type="evidence" value="ECO:0007669"/>
    <property type="project" value="UniProtKB-KW"/>
</dbReference>
<feature type="signal peptide" evidence="15">
    <location>
        <begin position="1"/>
        <end position="19"/>
    </location>
</feature>
<keyword evidence="13" id="KW-0998">Cell outer membrane</keyword>
<dbReference type="EMBL" id="BMYX01000013">
    <property type="protein sequence ID" value="GGY19232.1"/>
    <property type="molecule type" value="Genomic_DNA"/>
</dbReference>
<evidence type="ECO:0000256" key="6">
    <source>
        <dbReference type="ARBA" id="ARBA00022692"/>
    </source>
</evidence>
<dbReference type="AlphaFoldDB" id="A0A918P4D7"/>
<evidence type="ECO:0000256" key="5">
    <source>
        <dbReference type="ARBA" id="ARBA00022597"/>
    </source>
</evidence>
<proteinExistence type="inferred from homology"/>
<dbReference type="Pfam" id="PF10531">
    <property type="entry name" value="SLBB"/>
    <property type="match status" value="1"/>
</dbReference>
<dbReference type="InterPro" id="IPR054765">
    <property type="entry name" value="SLBB_dom"/>
</dbReference>
<dbReference type="GO" id="GO:0046930">
    <property type="term" value="C:pore complex"/>
    <property type="evidence" value="ECO:0007669"/>
    <property type="project" value="UniProtKB-KW"/>
</dbReference>
<dbReference type="Pfam" id="PF02563">
    <property type="entry name" value="Poly_export"/>
    <property type="match status" value="1"/>
</dbReference>
<evidence type="ECO:0000256" key="15">
    <source>
        <dbReference type="SAM" id="SignalP"/>
    </source>
</evidence>
<comment type="similarity">
    <text evidence="2">Belongs to the BexD/CtrA/VexA family.</text>
</comment>
<protein>
    <recommendedName>
        <fullName evidence="21">Polysaccharide export outer membrane protein</fullName>
    </recommendedName>
</protein>
<dbReference type="GO" id="GO:0015288">
    <property type="term" value="F:porin activity"/>
    <property type="evidence" value="ECO:0007669"/>
    <property type="project" value="UniProtKB-KW"/>
</dbReference>
<sequence length="258" mass="28468">MMKRLLIGLVCLFCGLAHAENAGEYHLGPGDVIKITVYDHADLANEVQLTRDGDITFPLIGTFSLKGQSTAQAEQTIASKLANGGFIVNPQVNVIMSQYRSQRLSVLGEVNRPGRFSLDSATDLVDVLSQAGGIAVTGGDKIVVIRGEQRTEYNLSELMNEKDPSRRIVKVSNGDVVFVPRQQVYVQGEVNRPGVFRLENNMTVLQAIAAAGGFNPRASHRFIYVHRADADGKVREQRVTYTDRVREGDVVYVEESWF</sequence>
<evidence type="ECO:0000256" key="7">
    <source>
        <dbReference type="ARBA" id="ARBA00022729"/>
    </source>
</evidence>
<keyword evidence="3" id="KW-0813">Transport</keyword>
<dbReference type="InterPro" id="IPR019554">
    <property type="entry name" value="Soluble_ligand-bd"/>
</dbReference>
<dbReference type="RefSeq" id="WP_189534505.1">
    <property type="nucleotide sequence ID" value="NZ_BMYX01000013.1"/>
</dbReference>
<keyword evidence="14" id="KW-0449">Lipoprotein</keyword>
<evidence type="ECO:0000256" key="13">
    <source>
        <dbReference type="ARBA" id="ARBA00023237"/>
    </source>
</evidence>
<evidence type="ECO:0000259" key="18">
    <source>
        <dbReference type="Pfam" id="PF22461"/>
    </source>
</evidence>
<evidence type="ECO:0000259" key="16">
    <source>
        <dbReference type="Pfam" id="PF02563"/>
    </source>
</evidence>
<keyword evidence="12" id="KW-0564">Palmitate</keyword>
<evidence type="ECO:0000256" key="8">
    <source>
        <dbReference type="ARBA" id="ARBA00023047"/>
    </source>
</evidence>
<dbReference type="InterPro" id="IPR049712">
    <property type="entry name" value="Poly_export"/>
</dbReference>
<evidence type="ECO:0008006" key="21">
    <source>
        <dbReference type="Google" id="ProtNLM"/>
    </source>
</evidence>
<keyword evidence="4" id="KW-1134">Transmembrane beta strand</keyword>
<evidence type="ECO:0000259" key="17">
    <source>
        <dbReference type="Pfam" id="PF10531"/>
    </source>
</evidence>
<organism evidence="19 20">
    <name type="scientific">Paludibacterium paludis</name>
    <dbReference type="NCBI Taxonomy" id="1225769"/>
    <lineage>
        <taxon>Bacteria</taxon>
        <taxon>Pseudomonadati</taxon>
        <taxon>Pseudomonadota</taxon>
        <taxon>Betaproteobacteria</taxon>
        <taxon>Neisseriales</taxon>
        <taxon>Chromobacteriaceae</taxon>
        <taxon>Paludibacterium</taxon>
    </lineage>
</organism>
<keyword evidence="8" id="KW-0625">Polysaccharide transport</keyword>